<reference evidence="1 2" key="1">
    <citation type="journal article" date="2010" name="Science">
        <title>Genomic comparison of the ants Camponotus floridanus and Harpegnathos saltator.</title>
        <authorList>
            <person name="Bonasio R."/>
            <person name="Zhang G."/>
            <person name="Ye C."/>
            <person name="Mutti N.S."/>
            <person name="Fang X."/>
            <person name="Qin N."/>
            <person name="Donahue G."/>
            <person name="Yang P."/>
            <person name="Li Q."/>
            <person name="Li C."/>
            <person name="Zhang P."/>
            <person name="Huang Z."/>
            <person name="Berger S.L."/>
            <person name="Reinberg D."/>
            <person name="Wang J."/>
            <person name="Liebig J."/>
        </authorList>
    </citation>
    <scope>NUCLEOTIDE SEQUENCE [LARGE SCALE GENOMIC DNA]</scope>
    <source>
        <strain evidence="2">C129</strain>
    </source>
</reference>
<dbReference type="AlphaFoldDB" id="E2ATR6"/>
<gene>
    <name evidence="1" type="ORF">EAG_12888</name>
</gene>
<dbReference type="Proteomes" id="UP000000311">
    <property type="component" value="Unassembled WGS sequence"/>
</dbReference>
<dbReference type="EMBL" id="GL442691">
    <property type="protein sequence ID" value="EFN63149.1"/>
    <property type="molecule type" value="Genomic_DNA"/>
</dbReference>
<proteinExistence type="predicted"/>
<organism evidence="2">
    <name type="scientific">Camponotus floridanus</name>
    <name type="common">Florida carpenter ant</name>
    <dbReference type="NCBI Taxonomy" id="104421"/>
    <lineage>
        <taxon>Eukaryota</taxon>
        <taxon>Metazoa</taxon>
        <taxon>Ecdysozoa</taxon>
        <taxon>Arthropoda</taxon>
        <taxon>Hexapoda</taxon>
        <taxon>Insecta</taxon>
        <taxon>Pterygota</taxon>
        <taxon>Neoptera</taxon>
        <taxon>Endopterygota</taxon>
        <taxon>Hymenoptera</taxon>
        <taxon>Apocrita</taxon>
        <taxon>Aculeata</taxon>
        <taxon>Formicoidea</taxon>
        <taxon>Formicidae</taxon>
        <taxon>Formicinae</taxon>
        <taxon>Camponotus</taxon>
    </lineage>
</organism>
<accession>E2ATR6</accession>
<evidence type="ECO:0000313" key="1">
    <source>
        <dbReference type="EMBL" id="EFN63149.1"/>
    </source>
</evidence>
<protein>
    <submittedName>
        <fullName evidence="1">Uncharacterized protein</fullName>
    </submittedName>
</protein>
<keyword evidence="2" id="KW-1185">Reference proteome</keyword>
<evidence type="ECO:0000313" key="2">
    <source>
        <dbReference type="Proteomes" id="UP000000311"/>
    </source>
</evidence>
<name>E2ATR6_CAMFO</name>
<dbReference type="InParanoid" id="E2ATR6"/>
<sequence length="281" mass="32518">MQFCPQLSHKYTSQIHPGYCASRRDNSGFVLARSFTRSHQSSGNVPNNLYGYHDISRCLLGAETDIGVRPIYGRLSDNLDSSTHKIECDRKLKEEKIHTGEKQRRGGRGGGDLTFRGTHRHLLHFFDAISVKYFCSRLEYINEPVILTIETSSSTRKINKAFVKPYVDWCASIRDFVTPVCRQRERDLINSGKLRRAVVHLVKRDFPTCRMQKRIHRTSASRTGQAQACKHTADRNRVLILIARPKCIWLHDEIPAKMRGQAEKYIGDRWLDTWKFSLERN</sequence>